<keyword evidence="12 15" id="KW-0472">Membrane</keyword>
<feature type="transmembrane region" description="Helical" evidence="15">
    <location>
        <begin position="416"/>
        <end position="441"/>
    </location>
</feature>
<feature type="transmembrane region" description="Helical" evidence="15">
    <location>
        <begin position="140"/>
        <end position="157"/>
    </location>
</feature>
<dbReference type="GO" id="GO:0005886">
    <property type="term" value="C:plasma membrane"/>
    <property type="evidence" value="ECO:0007669"/>
    <property type="project" value="UniProtKB-SubCell"/>
</dbReference>
<evidence type="ECO:0000256" key="1">
    <source>
        <dbReference type="ARBA" id="ARBA00003408"/>
    </source>
</evidence>
<feature type="transmembrane region" description="Helical" evidence="15">
    <location>
        <begin position="239"/>
        <end position="263"/>
    </location>
</feature>
<dbReference type="InterPro" id="IPR048279">
    <property type="entry name" value="MdtK-like"/>
</dbReference>
<dbReference type="Pfam" id="PF01554">
    <property type="entry name" value="MatE"/>
    <property type="match status" value="2"/>
</dbReference>
<keyword evidence="9 15" id="KW-0812">Transmembrane</keyword>
<reference evidence="16 18" key="1">
    <citation type="submission" date="2016-12" db="EMBL/GenBank/DDBJ databases">
        <title>Clostridium tepidum sp. nov., a close relative of Clostridium sporogenes and Clostridium botulinum Group I.</title>
        <authorList>
            <person name="Dobritsa A.P."/>
            <person name="Kutumbaka K."/>
            <person name="Werner K."/>
            <person name="Samadpour M."/>
        </authorList>
    </citation>
    <scope>NUCLEOTIDE SEQUENCE [LARGE SCALE GENOMIC DNA]</scope>
    <source>
        <strain evidence="16 18">PE</strain>
    </source>
</reference>
<reference evidence="17 19" key="2">
    <citation type="submission" date="2016-12" db="EMBL/GenBank/DDBJ databases">
        <title>Clostridium tepidum sp. nov., a close relative of Clostridium sporogenes and Clostridium botulinum Group I.</title>
        <authorList>
            <person name="Dobritsa A.P."/>
            <person name="Kutumbaka K.K."/>
            <person name="Werner K."/>
            <person name="Wiedmann M."/>
            <person name="Asmus A."/>
            <person name="Samadpour M."/>
        </authorList>
    </citation>
    <scope>NUCLEOTIDE SEQUENCE [LARGE SCALE GENOMIC DNA]</scope>
    <source>
        <strain evidence="17 19">IEH 97212</strain>
    </source>
</reference>
<organism evidence="17 19">
    <name type="scientific">Clostridium tepidum</name>
    <dbReference type="NCBI Taxonomy" id="1962263"/>
    <lineage>
        <taxon>Bacteria</taxon>
        <taxon>Bacillati</taxon>
        <taxon>Bacillota</taxon>
        <taxon>Clostridia</taxon>
        <taxon>Eubacteriales</taxon>
        <taxon>Clostridiaceae</taxon>
        <taxon>Clostridium</taxon>
    </lineage>
</organism>
<feature type="transmembrane region" description="Helical" evidence="15">
    <location>
        <begin position="361"/>
        <end position="381"/>
    </location>
</feature>
<dbReference type="InterPro" id="IPR002528">
    <property type="entry name" value="MATE_fam"/>
</dbReference>
<sequence>MRNKISTAEMMEKESISKVLLKLSVPAIIAMLINAIYNIVDTMFVGMLDNTSAIAAVSVVYPLFMFIGAIGVMFGVGSASYLSRLLGEKKKEEADRTLTSTIIIGGIFSLIFTVIAIIFLDEFLLMYGATETIMPYAKEYGYTIVLGSIFTIGTGIMSNTIRAEGNSKYSMVAICIGGIINIILDPIFMFKFSMGIKGAAVATVISQIASFIFLLRYYYSKKSYVKLGIKFFKPTFNMFFEIFKIGIPTFINQILASFALGFMNLGAKPYGDAALAAMGIVFRVMSIGFYIVVGIGQGFQPVAGYNYGAKNFERLKKSIKLSIKWSIISAIGISILFIVFSEKCMLIFTRDKEVIKIGIKAFRAASILFPLYGYVNTYAVLYQSLGKAVEAFIVSISRQGIFYIPLMYILPKLMGLNGVIFCQTAADGLAFIEAFVMSIWLNKSLKKEMEMYKKNDLNLMKKTSSF</sequence>
<feature type="transmembrane region" description="Helical" evidence="15">
    <location>
        <begin position="388"/>
        <end position="410"/>
    </location>
</feature>
<dbReference type="OrthoDB" id="9811110at2"/>
<evidence type="ECO:0000256" key="5">
    <source>
        <dbReference type="ARBA" id="ARBA00022106"/>
    </source>
</evidence>
<keyword evidence="11" id="KW-0406">Ion transport</keyword>
<dbReference type="NCBIfam" id="TIGR00797">
    <property type="entry name" value="matE"/>
    <property type="match status" value="1"/>
</dbReference>
<gene>
    <name evidence="16" type="ORF">BS637_01370</name>
    <name evidence="17" type="ORF">BS638_05090</name>
</gene>
<evidence type="ECO:0000256" key="10">
    <source>
        <dbReference type="ARBA" id="ARBA00022989"/>
    </source>
</evidence>
<evidence type="ECO:0000256" key="9">
    <source>
        <dbReference type="ARBA" id="ARBA00022692"/>
    </source>
</evidence>
<feature type="transmembrane region" description="Helical" evidence="15">
    <location>
        <begin position="275"/>
        <end position="300"/>
    </location>
</feature>
<dbReference type="InterPro" id="IPR045070">
    <property type="entry name" value="MATE_MepA-like"/>
</dbReference>
<evidence type="ECO:0000313" key="19">
    <source>
        <dbReference type="Proteomes" id="UP000190256"/>
    </source>
</evidence>
<evidence type="ECO:0000313" key="18">
    <source>
        <dbReference type="Proteomes" id="UP000190206"/>
    </source>
</evidence>
<dbReference type="PIRSF" id="PIRSF006603">
    <property type="entry name" value="DinF"/>
    <property type="match status" value="1"/>
</dbReference>
<evidence type="ECO:0000256" key="3">
    <source>
        <dbReference type="ARBA" id="ARBA00008417"/>
    </source>
</evidence>
<dbReference type="AlphaFoldDB" id="A0A1S9IDY6"/>
<evidence type="ECO:0000256" key="15">
    <source>
        <dbReference type="SAM" id="Phobius"/>
    </source>
</evidence>
<feature type="transmembrane region" description="Helical" evidence="15">
    <location>
        <begin position="20"/>
        <end position="40"/>
    </location>
</feature>
<accession>A0A1S9IDY6</accession>
<dbReference type="PANTHER" id="PTHR43298">
    <property type="entry name" value="MULTIDRUG RESISTANCE PROTEIN NORM-RELATED"/>
    <property type="match status" value="1"/>
</dbReference>
<keyword evidence="10 15" id="KW-1133">Transmembrane helix</keyword>
<evidence type="ECO:0000256" key="8">
    <source>
        <dbReference type="ARBA" id="ARBA00022475"/>
    </source>
</evidence>
<keyword evidence="7" id="KW-0050">Antiport</keyword>
<dbReference type="GO" id="GO:0046677">
    <property type="term" value="P:response to antibiotic"/>
    <property type="evidence" value="ECO:0007669"/>
    <property type="project" value="UniProtKB-KW"/>
</dbReference>
<feature type="transmembrane region" description="Helical" evidence="15">
    <location>
        <begin position="169"/>
        <end position="190"/>
    </location>
</feature>
<dbReference type="RefSeq" id="WP_078022721.1">
    <property type="nucleotide sequence ID" value="NZ_JADPGM010000003.1"/>
</dbReference>
<comment type="subcellular location">
    <subcellularLocation>
        <location evidence="2">Cell membrane</location>
        <topology evidence="2">Multi-pass membrane protein</topology>
    </subcellularLocation>
</comment>
<dbReference type="InterPro" id="IPR050222">
    <property type="entry name" value="MATE_MdtK"/>
</dbReference>
<comment type="caution">
    <text evidence="17">The sequence shown here is derived from an EMBL/GenBank/DDBJ whole genome shotgun (WGS) entry which is preliminary data.</text>
</comment>
<evidence type="ECO:0000256" key="7">
    <source>
        <dbReference type="ARBA" id="ARBA00022449"/>
    </source>
</evidence>
<feature type="transmembrane region" description="Helical" evidence="15">
    <location>
        <begin position="52"/>
        <end position="76"/>
    </location>
</feature>
<dbReference type="CDD" id="cd13143">
    <property type="entry name" value="MATE_MepA_like"/>
    <property type="match status" value="1"/>
</dbReference>
<dbReference type="GO" id="GO:0015297">
    <property type="term" value="F:antiporter activity"/>
    <property type="evidence" value="ECO:0007669"/>
    <property type="project" value="UniProtKB-KW"/>
</dbReference>
<comment type="function">
    <text evidence="1">Multidrug efflux pump.</text>
</comment>
<evidence type="ECO:0000256" key="4">
    <source>
        <dbReference type="ARBA" id="ARBA00020268"/>
    </source>
</evidence>
<dbReference type="EMBL" id="MRAE01000008">
    <property type="protein sequence ID" value="OOO68516.1"/>
    <property type="molecule type" value="Genomic_DNA"/>
</dbReference>
<evidence type="ECO:0000313" key="17">
    <source>
        <dbReference type="EMBL" id="OOO68516.1"/>
    </source>
</evidence>
<feature type="transmembrane region" description="Helical" evidence="15">
    <location>
        <begin position="196"/>
        <end position="219"/>
    </location>
</feature>
<keyword evidence="8" id="KW-1003">Cell membrane</keyword>
<evidence type="ECO:0000256" key="6">
    <source>
        <dbReference type="ARBA" id="ARBA00022448"/>
    </source>
</evidence>
<feature type="transmembrane region" description="Helical" evidence="15">
    <location>
        <begin position="97"/>
        <end position="120"/>
    </location>
</feature>
<dbReference type="PANTHER" id="PTHR43298:SF2">
    <property type="entry name" value="FMN_FAD EXPORTER YEEO-RELATED"/>
    <property type="match status" value="1"/>
</dbReference>
<keyword evidence="18" id="KW-1185">Reference proteome</keyword>
<evidence type="ECO:0000256" key="12">
    <source>
        <dbReference type="ARBA" id="ARBA00023136"/>
    </source>
</evidence>
<dbReference type="GO" id="GO:0042910">
    <property type="term" value="F:xenobiotic transmembrane transporter activity"/>
    <property type="evidence" value="ECO:0007669"/>
    <property type="project" value="InterPro"/>
</dbReference>
<evidence type="ECO:0000256" key="13">
    <source>
        <dbReference type="ARBA" id="ARBA00023251"/>
    </source>
</evidence>
<dbReference type="GO" id="GO:0006811">
    <property type="term" value="P:monoatomic ion transport"/>
    <property type="evidence" value="ECO:0007669"/>
    <property type="project" value="UniProtKB-KW"/>
</dbReference>
<evidence type="ECO:0000313" key="16">
    <source>
        <dbReference type="EMBL" id="OOO63706.1"/>
    </source>
</evidence>
<evidence type="ECO:0000256" key="2">
    <source>
        <dbReference type="ARBA" id="ARBA00004651"/>
    </source>
</evidence>
<dbReference type="STRING" id="1962263.BS637_01370"/>
<name>A0A1S9IDY6_9CLOT</name>
<dbReference type="Proteomes" id="UP000190206">
    <property type="component" value="Unassembled WGS sequence"/>
</dbReference>
<keyword evidence="6" id="KW-0813">Transport</keyword>
<dbReference type="EMBL" id="MRAD01000001">
    <property type="protein sequence ID" value="OOO63706.1"/>
    <property type="molecule type" value="Genomic_DNA"/>
</dbReference>
<protein>
    <recommendedName>
        <fullName evidence="5">Multidrug export protein MepA</fullName>
    </recommendedName>
    <alternativeName>
        <fullName evidence="14">Multidrug-efflux transporter</fullName>
    </alternativeName>
    <alternativeName>
        <fullName evidence="4">Probable multidrug resistance protein NorM</fullName>
    </alternativeName>
</protein>
<keyword evidence="13" id="KW-0046">Antibiotic resistance</keyword>
<evidence type="ECO:0000256" key="11">
    <source>
        <dbReference type="ARBA" id="ARBA00023065"/>
    </source>
</evidence>
<evidence type="ECO:0000256" key="14">
    <source>
        <dbReference type="ARBA" id="ARBA00031636"/>
    </source>
</evidence>
<feature type="transmembrane region" description="Helical" evidence="15">
    <location>
        <begin position="321"/>
        <end position="341"/>
    </location>
</feature>
<comment type="similarity">
    <text evidence="3">Belongs to the multi antimicrobial extrusion (MATE) (TC 2.A.66.1) family. MepA subfamily.</text>
</comment>
<proteinExistence type="inferred from homology"/>
<dbReference type="Proteomes" id="UP000190256">
    <property type="component" value="Unassembled WGS sequence"/>
</dbReference>